<dbReference type="RefSeq" id="WP_011568502.1">
    <property type="nucleotide sequence ID" value="NC_008209.1"/>
</dbReference>
<protein>
    <submittedName>
        <fullName evidence="2">Uncharacterized protein</fullName>
    </submittedName>
</protein>
<proteinExistence type="predicted"/>
<sequence length="51" mass="5092">MKSPLRPLRDGGREMVTLITVTPLPGKGPGASTPLMLPPIGAAGHTSGDAA</sequence>
<name>Q167F8_ROSDO</name>
<organism evidence="2 3">
    <name type="scientific">Roseobacter denitrificans (strain ATCC 33942 / OCh 114)</name>
    <name type="common">Erythrobacter sp. (strain OCh 114)</name>
    <name type="synonym">Roseobacter denitrificans</name>
    <dbReference type="NCBI Taxonomy" id="375451"/>
    <lineage>
        <taxon>Bacteria</taxon>
        <taxon>Pseudomonadati</taxon>
        <taxon>Pseudomonadota</taxon>
        <taxon>Alphaproteobacteria</taxon>
        <taxon>Rhodobacterales</taxon>
        <taxon>Roseobacteraceae</taxon>
        <taxon>Roseobacter</taxon>
    </lineage>
</organism>
<feature type="region of interest" description="Disordered" evidence="1">
    <location>
        <begin position="22"/>
        <end position="51"/>
    </location>
</feature>
<dbReference type="Proteomes" id="UP000007029">
    <property type="component" value="Chromosome"/>
</dbReference>
<evidence type="ECO:0000256" key="1">
    <source>
        <dbReference type="SAM" id="MobiDB-lite"/>
    </source>
</evidence>
<dbReference type="EMBL" id="CP000362">
    <property type="protein sequence ID" value="ABG31885.1"/>
    <property type="molecule type" value="Genomic_DNA"/>
</dbReference>
<accession>Q167F8</accession>
<dbReference type="STRING" id="375451.RD1_2305"/>
<dbReference type="KEGG" id="rde:RD1_2305"/>
<gene>
    <name evidence="2" type="ordered locus">RD1_2305</name>
</gene>
<dbReference type="HOGENOM" id="CLU_3103332_0_0_5"/>
<reference evidence="2 3" key="1">
    <citation type="journal article" date="2007" name="J. Bacteriol.">
        <title>The complete genome sequence of Roseobacter denitrificans reveals a mixotrophic rather than photosynthetic metabolism.</title>
        <authorList>
            <person name="Swingley W.D."/>
            <person name="Sadekar S."/>
            <person name="Mastrian S.D."/>
            <person name="Matthies H.J."/>
            <person name="Hao J."/>
            <person name="Ramos H."/>
            <person name="Acharya C.R."/>
            <person name="Conrad A.L."/>
            <person name="Taylor H.L."/>
            <person name="Dejesa L.C."/>
            <person name="Shah M.K."/>
            <person name="O'huallachain M.E."/>
            <person name="Lince M.T."/>
            <person name="Blankenship R.E."/>
            <person name="Beatty J.T."/>
            <person name="Touchman J.W."/>
        </authorList>
    </citation>
    <scope>NUCLEOTIDE SEQUENCE [LARGE SCALE GENOMIC DNA]</scope>
    <source>
        <strain evidence="3">ATCC 33942 / OCh 114</strain>
    </source>
</reference>
<keyword evidence="3" id="KW-1185">Reference proteome</keyword>
<evidence type="ECO:0000313" key="3">
    <source>
        <dbReference type="Proteomes" id="UP000007029"/>
    </source>
</evidence>
<evidence type="ECO:0000313" key="2">
    <source>
        <dbReference type="EMBL" id="ABG31885.1"/>
    </source>
</evidence>
<dbReference type="AlphaFoldDB" id="Q167F8"/>